<feature type="compositionally biased region" description="Basic and acidic residues" evidence="1">
    <location>
        <begin position="1"/>
        <end position="13"/>
    </location>
</feature>
<proteinExistence type="predicted"/>
<accession>A0AA41VVU0</accession>
<feature type="compositionally biased region" description="Basic residues" evidence="1">
    <location>
        <begin position="14"/>
        <end position="23"/>
    </location>
</feature>
<evidence type="ECO:0000256" key="1">
    <source>
        <dbReference type="SAM" id="MobiDB-lite"/>
    </source>
</evidence>
<evidence type="ECO:0000313" key="2">
    <source>
        <dbReference type="EMBL" id="MCL7048347.1"/>
    </source>
</evidence>
<dbReference type="PANTHER" id="PTHR48449:SF1">
    <property type="entry name" value="DUF1985 DOMAIN-CONTAINING PROTEIN"/>
    <property type="match status" value="1"/>
</dbReference>
<dbReference type="AlphaFoldDB" id="A0AA41VVU0"/>
<gene>
    <name evidence="2" type="ORF">MKW94_021975</name>
</gene>
<name>A0AA41VVU0_PAPNU</name>
<keyword evidence="3" id="KW-1185">Reference proteome</keyword>
<sequence length="204" mass="23952">MDSGKLAEKEKRPKNGKKIRRRNSAAFDNSAVVEDSAAEDSRYIYPKYLRKACCKINNYSSLITLGDVWSVMSKTEEAQFRETAIGYLMDMPAKQKWPAAVFCFLMSMRINVEPERTTDDEIWFNIQESNRELCFRKEDFALISGLNFRQLSDRYFIVPAGKSKLMEKHFPRKKKRKEWIYMISLFSKRLLALGMTRSTQDRIK</sequence>
<dbReference type="Proteomes" id="UP001177140">
    <property type="component" value="Unassembled WGS sequence"/>
</dbReference>
<organism evidence="2 3">
    <name type="scientific">Papaver nudicaule</name>
    <name type="common">Iceland poppy</name>
    <dbReference type="NCBI Taxonomy" id="74823"/>
    <lineage>
        <taxon>Eukaryota</taxon>
        <taxon>Viridiplantae</taxon>
        <taxon>Streptophyta</taxon>
        <taxon>Embryophyta</taxon>
        <taxon>Tracheophyta</taxon>
        <taxon>Spermatophyta</taxon>
        <taxon>Magnoliopsida</taxon>
        <taxon>Ranunculales</taxon>
        <taxon>Papaveraceae</taxon>
        <taxon>Papaveroideae</taxon>
        <taxon>Papaver</taxon>
    </lineage>
</organism>
<dbReference type="PANTHER" id="PTHR48449">
    <property type="entry name" value="DUF1985 DOMAIN-CONTAINING PROTEIN"/>
    <property type="match status" value="1"/>
</dbReference>
<evidence type="ECO:0000313" key="3">
    <source>
        <dbReference type="Proteomes" id="UP001177140"/>
    </source>
</evidence>
<comment type="caution">
    <text evidence="2">The sequence shown here is derived from an EMBL/GenBank/DDBJ whole genome shotgun (WGS) entry which is preliminary data.</text>
</comment>
<dbReference type="EMBL" id="JAJJMA010303581">
    <property type="protein sequence ID" value="MCL7048347.1"/>
    <property type="molecule type" value="Genomic_DNA"/>
</dbReference>
<reference evidence="2" key="1">
    <citation type="submission" date="2022-03" db="EMBL/GenBank/DDBJ databases">
        <title>A functionally conserved STORR gene fusion in Papaver species that diverged 16.8 million years ago.</title>
        <authorList>
            <person name="Catania T."/>
        </authorList>
    </citation>
    <scope>NUCLEOTIDE SEQUENCE</scope>
    <source>
        <strain evidence="2">S-191538</strain>
    </source>
</reference>
<feature type="region of interest" description="Disordered" evidence="1">
    <location>
        <begin position="1"/>
        <end position="23"/>
    </location>
</feature>
<protein>
    <submittedName>
        <fullName evidence="2">Uncharacterized protein</fullName>
    </submittedName>
</protein>